<accession>A0AA38IPH9</accession>
<dbReference type="InterPro" id="IPR038911">
    <property type="entry name" value="SCLT1"/>
</dbReference>
<dbReference type="EMBL" id="JALNTZ010000003">
    <property type="protein sequence ID" value="KAJ3658981.1"/>
    <property type="molecule type" value="Genomic_DNA"/>
</dbReference>
<sequence length="560" mass="64625">MTSSGDFSVQNFQLLIENYEAALKDVTGELDSVQTEQKTLKRALCENNQLSYELHKILAEKSKGDVEYQFKESDLVDNLKLQLKSVNDEKEQAIKLWQNATNIVEQLENELRMYQDNTQGHVPKAKLIELRNSYEEKLNELQSTVIQTKKKLEETINLKTKELLFRDKEISGTLHNQNCSIKIIKNLEDEVLNLQQRLTATNDEKSRLENDVKGKQQEIEALKTTAKDCKARVQEALQVVDAAINEKNAALLREVQAKEETGKLAQTLNDFIEETDSKIKNIQHDHAAKLDQLKTALDTNQEFLKVKELEIGNYERKCAKLEMELEKAQNSRLYLDDGGTSKILILEKNLENTFQKLLLSEKQNIQLKAETDALKNDLEQMSRHYEKDINLRDAEKVVLKQEVSKLKLELDDSYVKVSQSKDTINDLNKKISTMEVSFKEKILETKNSLQQTSLERQEMETVHKQIVYELQEQVLLQSDVNSKWRAEAKAITEQLETIIIELKMANGKIKRENKTLSERLRNANLKMLEYRKFLEMISKDVTKITTVALPEISEHVSDNG</sequence>
<feature type="coiled-coil region" evidence="1">
    <location>
        <begin position="76"/>
        <end position="158"/>
    </location>
</feature>
<proteinExistence type="predicted"/>
<dbReference type="GO" id="GO:0045162">
    <property type="term" value="P:clustering of voltage-gated sodium channels"/>
    <property type="evidence" value="ECO:0007669"/>
    <property type="project" value="InterPro"/>
</dbReference>
<gene>
    <name evidence="2" type="ORF">Zmor_010691</name>
</gene>
<evidence type="ECO:0000256" key="1">
    <source>
        <dbReference type="SAM" id="Coils"/>
    </source>
</evidence>
<dbReference type="PANTHER" id="PTHR35970:SF1">
    <property type="entry name" value="SODIUM CHANNEL AND CLATHRIN LINKER 1"/>
    <property type="match status" value="1"/>
</dbReference>
<comment type="caution">
    <text evidence="2">The sequence shown here is derived from an EMBL/GenBank/DDBJ whole genome shotgun (WGS) entry which is preliminary data.</text>
</comment>
<dbReference type="GO" id="GO:0005814">
    <property type="term" value="C:centriole"/>
    <property type="evidence" value="ECO:0007669"/>
    <property type="project" value="TreeGrafter"/>
</dbReference>
<organism evidence="2 3">
    <name type="scientific">Zophobas morio</name>
    <dbReference type="NCBI Taxonomy" id="2755281"/>
    <lineage>
        <taxon>Eukaryota</taxon>
        <taxon>Metazoa</taxon>
        <taxon>Ecdysozoa</taxon>
        <taxon>Arthropoda</taxon>
        <taxon>Hexapoda</taxon>
        <taxon>Insecta</taxon>
        <taxon>Pterygota</taxon>
        <taxon>Neoptera</taxon>
        <taxon>Endopterygota</taxon>
        <taxon>Coleoptera</taxon>
        <taxon>Polyphaga</taxon>
        <taxon>Cucujiformia</taxon>
        <taxon>Tenebrionidae</taxon>
        <taxon>Zophobas</taxon>
    </lineage>
</organism>
<reference evidence="2" key="1">
    <citation type="journal article" date="2023" name="G3 (Bethesda)">
        <title>Whole genome assemblies of Zophobas morio and Tenebrio molitor.</title>
        <authorList>
            <person name="Kaur S."/>
            <person name="Stinson S.A."/>
            <person name="diCenzo G.C."/>
        </authorList>
    </citation>
    <scope>NUCLEOTIDE SEQUENCE</scope>
    <source>
        <strain evidence="2">QUZm001</strain>
    </source>
</reference>
<feature type="coiled-coil region" evidence="1">
    <location>
        <begin position="9"/>
        <end position="36"/>
    </location>
</feature>
<feature type="coiled-coil region" evidence="1">
    <location>
        <begin position="184"/>
        <end position="239"/>
    </location>
</feature>
<evidence type="ECO:0000313" key="2">
    <source>
        <dbReference type="EMBL" id="KAJ3658981.1"/>
    </source>
</evidence>
<dbReference type="Proteomes" id="UP001168821">
    <property type="component" value="Unassembled WGS sequence"/>
</dbReference>
<evidence type="ECO:0000313" key="3">
    <source>
        <dbReference type="Proteomes" id="UP001168821"/>
    </source>
</evidence>
<name>A0AA38IPH9_9CUCU</name>
<feature type="coiled-coil region" evidence="1">
    <location>
        <begin position="304"/>
        <end position="331"/>
    </location>
</feature>
<dbReference type="AlphaFoldDB" id="A0AA38IPH9"/>
<keyword evidence="1" id="KW-0175">Coiled coil</keyword>
<keyword evidence="3" id="KW-1185">Reference proteome</keyword>
<dbReference type="PANTHER" id="PTHR35970">
    <property type="entry name" value="SODIUM CHANNEL AND CLATHRIN LINKER 1"/>
    <property type="match status" value="1"/>
</dbReference>
<dbReference type="GO" id="GO:0060271">
    <property type="term" value="P:cilium assembly"/>
    <property type="evidence" value="ECO:0007669"/>
    <property type="project" value="TreeGrafter"/>
</dbReference>
<protein>
    <submittedName>
        <fullName evidence="2">Uncharacterized protein</fullName>
    </submittedName>
</protein>